<dbReference type="PANTHER" id="PTHR36940">
    <property type="entry name" value="PROTEIN CBG20338"/>
    <property type="match status" value="1"/>
</dbReference>
<reference evidence="3 4" key="1">
    <citation type="submission" date="2023-08" db="EMBL/GenBank/DDBJ databases">
        <title>A Necator americanus chromosomal reference genome.</title>
        <authorList>
            <person name="Ilik V."/>
            <person name="Petrzelkova K.J."/>
            <person name="Pardy F."/>
            <person name="Fuh T."/>
            <person name="Niatou-Singa F.S."/>
            <person name="Gouil Q."/>
            <person name="Baker L."/>
            <person name="Ritchie M.E."/>
            <person name="Jex A.R."/>
            <person name="Gazzola D."/>
            <person name="Li H."/>
            <person name="Toshio Fujiwara R."/>
            <person name="Zhan B."/>
            <person name="Aroian R.V."/>
            <person name="Pafco B."/>
            <person name="Schwarz E.M."/>
        </authorList>
    </citation>
    <scope>NUCLEOTIDE SEQUENCE [LARGE SCALE GENOMIC DNA]</scope>
    <source>
        <strain evidence="3 4">Aroian</strain>
        <tissue evidence="3">Whole animal</tissue>
    </source>
</reference>
<evidence type="ECO:0000313" key="4">
    <source>
        <dbReference type="Proteomes" id="UP001303046"/>
    </source>
</evidence>
<keyword evidence="4" id="KW-1185">Reference proteome</keyword>
<feature type="domain" description="DUF7087" evidence="2">
    <location>
        <begin position="3"/>
        <end position="134"/>
    </location>
</feature>
<evidence type="ECO:0000259" key="2">
    <source>
        <dbReference type="Pfam" id="PF23346"/>
    </source>
</evidence>
<proteinExistence type="predicted"/>
<accession>A0ABR1C0W5</accession>
<dbReference type="Proteomes" id="UP001303046">
    <property type="component" value="Unassembled WGS sequence"/>
</dbReference>
<feature type="transmembrane region" description="Helical" evidence="1">
    <location>
        <begin position="38"/>
        <end position="58"/>
    </location>
</feature>
<dbReference type="EMBL" id="JAVFWL010000001">
    <property type="protein sequence ID" value="KAK6731013.1"/>
    <property type="molecule type" value="Genomic_DNA"/>
</dbReference>
<dbReference type="InterPro" id="IPR055514">
    <property type="entry name" value="DUF7087"/>
</dbReference>
<feature type="transmembrane region" description="Helical" evidence="1">
    <location>
        <begin position="109"/>
        <end position="129"/>
    </location>
</feature>
<keyword evidence="1" id="KW-0812">Transmembrane</keyword>
<gene>
    <name evidence="3" type="primary">Necator_chrI.g3592</name>
    <name evidence="3" type="ORF">RB195_007463</name>
</gene>
<evidence type="ECO:0000256" key="1">
    <source>
        <dbReference type="SAM" id="Phobius"/>
    </source>
</evidence>
<feature type="transmembrane region" description="Helical" evidence="1">
    <location>
        <begin position="79"/>
        <end position="103"/>
    </location>
</feature>
<comment type="caution">
    <text evidence="3">The sequence shown here is derived from an EMBL/GenBank/DDBJ whole genome shotgun (WGS) entry which is preliminary data.</text>
</comment>
<sequence length="140" mass="16186">MNSYSYPSVMYQSRTAQLICVTLQILLLYSYIDHLSTARFFITMALCLYNLFITGMRWSKNIDGRFDFRQMLKEKNTQLKLSYAREVFGPLVIGFLVFLMIRLPGGSGNFIWTLTCCVQIVAALLLLAVEVNETVITRRY</sequence>
<name>A0ABR1C0W5_NECAM</name>
<dbReference type="PANTHER" id="PTHR36940:SF1">
    <property type="entry name" value="DUF3278 DOMAIN-CONTAINING PROTEIN"/>
    <property type="match status" value="1"/>
</dbReference>
<organism evidence="3 4">
    <name type="scientific">Necator americanus</name>
    <name type="common">Human hookworm</name>
    <dbReference type="NCBI Taxonomy" id="51031"/>
    <lineage>
        <taxon>Eukaryota</taxon>
        <taxon>Metazoa</taxon>
        <taxon>Ecdysozoa</taxon>
        <taxon>Nematoda</taxon>
        <taxon>Chromadorea</taxon>
        <taxon>Rhabditida</taxon>
        <taxon>Rhabditina</taxon>
        <taxon>Rhabditomorpha</taxon>
        <taxon>Strongyloidea</taxon>
        <taxon>Ancylostomatidae</taxon>
        <taxon>Bunostominae</taxon>
        <taxon>Necator</taxon>
    </lineage>
</organism>
<protein>
    <recommendedName>
        <fullName evidence="2">DUF7087 domain-containing protein</fullName>
    </recommendedName>
</protein>
<keyword evidence="1" id="KW-0472">Membrane</keyword>
<evidence type="ECO:0000313" key="3">
    <source>
        <dbReference type="EMBL" id="KAK6731013.1"/>
    </source>
</evidence>
<dbReference type="Pfam" id="PF23346">
    <property type="entry name" value="DUF7087"/>
    <property type="match status" value="1"/>
</dbReference>
<keyword evidence="1" id="KW-1133">Transmembrane helix</keyword>